<organism evidence="2 4">
    <name type="scientific">Medicago truncatula</name>
    <name type="common">Barrel medic</name>
    <name type="synonym">Medicago tribuloides</name>
    <dbReference type="NCBI Taxonomy" id="3880"/>
    <lineage>
        <taxon>Eukaryota</taxon>
        <taxon>Viridiplantae</taxon>
        <taxon>Streptophyta</taxon>
        <taxon>Embryophyta</taxon>
        <taxon>Tracheophyta</taxon>
        <taxon>Spermatophyta</taxon>
        <taxon>Magnoliopsida</taxon>
        <taxon>eudicotyledons</taxon>
        <taxon>Gunneridae</taxon>
        <taxon>Pentapetalae</taxon>
        <taxon>rosids</taxon>
        <taxon>fabids</taxon>
        <taxon>Fabales</taxon>
        <taxon>Fabaceae</taxon>
        <taxon>Papilionoideae</taxon>
        <taxon>50 kb inversion clade</taxon>
        <taxon>NPAAA clade</taxon>
        <taxon>Hologalegina</taxon>
        <taxon>IRL clade</taxon>
        <taxon>Trifolieae</taxon>
        <taxon>Medicago</taxon>
    </lineage>
</organism>
<keyword evidence="4" id="KW-1185">Reference proteome</keyword>
<evidence type="ECO:0000313" key="4">
    <source>
        <dbReference type="Proteomes" id="UP000002051"/>
    </source>
</evidence>
<dbReference type="AlphaFoldDB" id="A0A072UC26"/>
<reference evidence="3" key="3">
    <citation type="submission" date="2015-04" db="UniProtKB">
        <authorList>
            <consortium name="EnsemblPlants"/>
        </authorList>
    </citation>
    <scope>IDENTIFICATION</scope>
    <source>
        <strain evidence="3">cv. Jemalong A17</strain>
    </source>
</reference>
<protein>
    <submittedName>
        <fullName evidence="2 3">Uncharacterized protein</fullName>
    </submittedName>
</protein>
<name>A0A072UC26_MEDTR</name>
<dbReference type="EMBL" id="CM001223">
    <property type="protein sequence ID" value="KEH23395.1"/>
    <property type="molecule type" value="Genomic_DNA"/>
</dbReference>
<dbReference type="HOGENOM" id="CLU_2227167_0_0_1"/>
<dbReference type="EnsemblPlants" id="KEH23395">
    <property type="protein sequence ID" value="KEH23395"/>
    <property type="gene ID" value="MTR_7g080113"/>
</dbReference>
<accession>A0A072UC26</accession>
<sequence>MDRVTIPENRFLTQIQFFKTIEFQSTQLCSPFLLRRFSSNLKVIERRGDGKTTTVNTSNYDVSDDMHFPIRVRQRVGKATEERSGSNRGERNAGGGEDRNKDSGQQ</sequence>
<evidence type="ECO:0000313" key="2">
    <source>
        <dbReference type="EMBL" id="KEH23395.1"/>
    </source>
</evidence>
<feature type="compositionally biased region" description="Basic and acidic residues" evidence="1">
    <location>
        <begin position="78"/>
        <end position="106"/>
    </location>
</feature>
<reference evidence="2 4" key="2">
    <citation type="journal article" date="2014" name="BMC Genomics">
        <title>An improved genome release (version Mt4.0) for the model legume Medicago truncatula.</title>
        <authorList>
            <person name="Tang H."/>
            <person name="Krishnakumar V."/>
            <person name="Bidwell S."/>
            <person name="Rosen B."/>
            <person name="Chan A."/>
            <person name="Zhou S."/>
            <person name="Gentzbittel L."/>
            <person name="Childs K.L."/>
            <person name="Yandell M."/>
            <person name="Gundlach H."/>
            <person name="Mayer K.F."/>
            <person name="Schwartz D.C."/>
            <person name="Town C.D."/>
        </authorList>
    </citation>
    <scope>GENOME REANNOTATION</scope>
    <source>
        <strain evidence="2">A17</strain>
        <strain evidence="3 4">cv. Jemalong A17</strain>
    </source>
</reference>
<feature type="region of interest" description="Disordered" evidence="1">
    <location>
        <begin position="72"/>
        <end position="106"/>
    </location>
</feature>
<dbReference type="Proteomes" id="UP000002051">
    <property type="component" value="Unassembled WGS sequence"/>
</dbReference>
<gene>
    <name evidence="2" type="ordered locus">MTR_7g080113</name>
</gene>
<reference evidence="2 4" key="1">
    <citation type="journal article" date="2011" name="Nature">
        <title>The Medicago genome provides insight into the evolution of rhizobial symbioses.</title>
        <authorList>
            <person name="Young N.D."/>
            <person name="Debelle F."/>
            <person name="Oldroyd G.E."/>
            <person name="Geurts R."/>
            <person name="Cannon S.B."/>
            <person name="Udvardi M.K."/>
            <person name="Benedito V.A."/>
            <person name="Mayer K.F."/>
            <person name="Gouzy J."/>
            <person name="Schoof H."/>
            <person name="Van de Peer Y."/>
            <person name="Proost S."/>
            <person name="Cook D.R."/>
            <person name="Meyers B.C."/>
            <person name="Spannagl M."/>
            <person name="Cheung F."/>
            <person name="De Mita S."/>
            <person name="Krishnakumar V."/>
            <person name="Gundlach H."/>
            <person name="Zhou S."/>
            <person name="Mudge J."/>
            <person name="Bharti A.K."/>
            <person name="Murray J.D."/>
            <person name="Naoumkina M.A."/>
            <person name="Rosen B."/>
            <person name="Silverstein K.A."/>
            <person name="Tang H."/>
            <person name="Rombauts S."/>
            <person name="Zhao P.X."/>
            <person name="Zhou P."/>
            <person name="Barbe V."/>
            <person name="Bardou P."/>
            <person name="Bechner M."/>
            <person name="Bellec A."/>
            <person name="Berger A."/>
            <person name="Berges H."/>
            <person name="Bidwell S."/>
            <person name="Bisseling T."/>
            <person name="Choisne N."/>
            <person name="Couloux A."/>
            <person name="Denny R."/>
            <person name="Deshpande S."/>
            <person name="Dai X."/>
            <person name="Doyle J.J."/>
            <person name="Dudez A.M."/>
            <person name="Farmer A.D."/>
            <person name="Fouteau S."/>
            <person name="Franken C."/>
            <person name="Gibelin C."/>
            <person name="Gish J."/>
            <person name="Goldstein S."/>
            <person name="Gonzalez A.J."/>
            <person name="Green P.J."/>
            <person name="Hallab A."/>
            <person name="Hartog M."/>
            <person name="Hua A."/>
            <person name="Humphray S.J."/>
            <person name="Jeong D.H."/>
            <person name="Jing Y."/>
            <person name="Jocker A."/>
            <person name="Kenton S.M."/>
            <person name="Kim D.J."/>
            <person name="Klee K."/>
            <person name="Lai H."/>
            <person name="Lang C."/>
            <person name="Lin S."/>
            <person name="Macmil S.L."/>
            <person name="Magdelenat G."/>
            <person name="Matthews L."/>
            <person name="McCorrison J."/>
            <person name="Monaghan E.L."/>
            <person name="Mun J.H."/>
            <person name="Najar F.Z."/>
            <person name="Nicholson C."/>
            <person name="Noirot C."/>
            <person name="O'Bleness M."/>
            <person name="Paule C.R."/>
            <person name="Poulain J."/>
            <person name="Prion F."/>
            <person name="Qin B."/>
            <person name="Qu C."/>
            <person name="Retzel E.F."/>
            <person name="Riddle C."/>
            <person name="Sallet E."/>
            <person name="Samain S."/>
            <person name="Samson N."/>
            <person name="Sanders I."/>
            <person name="Saurat O."/>
            <person name="Scarpelli C."/>
            <person name="Schiex T."/>
            <person name="Segurens B."/>
            <person name="Severin A.J."/>
            <person name="Sherrier D.J."/>
            <person name="Shi R."/>
            <person name="Sims S."/>
            <person name="Singer S.R."/>
            <person name="Sinharoy S."/>
            <person name="Sterck L."/>
            <person name="Viollet A."/>
            <person name="Wang B.B."/>
            <person name="Wang K."/>
            <person name="Wang M."/>
            <person name="Wang X."/>
            <person name="Warfsmann J."/>
            <person name="Weissenbach J."/>
            <person name="White D.D."/>
            <person name="White J.D."/>
            <person name="Wiley G.B."/>
            <person name="Wincker P."/>
            <person name="Xing Y."/>
            <person name="Yang L."/>
            <person name="Yao Z."/>
            <person name="Ying F."/>
            <person name="Zhai J."/>
            <person name="Zhou L."/>
            <person name="Zuber A."/>
            <person name="Denarie J."/>
            <person name="Dixon R.A."/>
            <person name="May G.D."/>
            <person name="Schwartz D.C."/>
            <person name="Rogers J."/>
            <person name="Quetier F."/>
            <person name="Town C.D."/>
            <person name="Roe B.A."/>
        </authorList>
    </citation>
    <scope>NUCLEOTIDE SEQUENCE [LARGE SCALE GENOMIC DNA]</scope>
    <source>
        <strain evidence="2">A17</strain>
        <strain evidence="3 4">cv. Jemalong A17</strain>
    </source>
</reference>
<evidence type="ECO:0000313" key="3">
    <source>
        <dbReference type="EnsemblPlants" id="KEH23395"/>
    </source>
</evidence>
<evidence type="ECO:0000256" key="1">
    <source>
        <dbReference type="SAM" id="MobiDB-lite"/>
    </source>
</evidence>
<proteinExistence type="predicted"/>